<gene>
    <name evidence="3" type="ORF">EB235_04855</name>
</gene>
<sequence length="80" mass="7790">MTAFLRNTLLAAIAMSSLAGTAMADETKSCAKTNLNDLWAGRCCGTAGASDCLGGGNGGRDHGDNGGRGTNSNGGAAGKP</sequence>
<dbReference type="EMBL" id="CP033367">
    <property type="protein sequence ID" value="QKD00903.1"/>
    <property type="molecule type" value="Genomic_DNA"/>
</dbReference>
<dbReference type="Proteomes" id="UP000503017">
    <property type="component" value="Chromosome"/>
</dbReference>
<dbReference type="RefSeq" id="WP_027032090.1">
    <property type="nucleotide sequence ID" value="NZ_CP033367.1"/>
</dbReference>
<reference evidence="3 4" key="1">
    <citation type="submission" date="2018-10" db="EMBL/GenBank/DDBJ databases">
        <authorList>
            <person name="Perry B.J."/>
            <person name="Sullivan J.T."/>
            <person name="Murphy R.J.T."/>
            <person name="Ramsay J.P."/>
            <person name="Ronson C.W."/>
        </authorList>
    </citation>
    <scope>NUCLEOTIDE SEQUENCE [LARGE SCALE GENOMIC DNA]</scope>
    <source>
        <strain evidence="3 4">R88b</strain>
    </source>
</reference>
<feature type="region of interest" description="Disordered" evidence="1">
    <location>
        <begin position="48"/>
        <end position="80"/>
    </location>
</feature>
<evidence type="ECO:0000313" key="4">
    <source>
        <dbReference type="Proteomes" id="UP000503017"/>
    </source>
</evidence>
<accession>A0A6M7WJF2</accession>
<evidence type="ECO:0000256" key="2">
    <source>
        <dbReference type="SAM" id="SignalP"/>
    </source>
</evidence>
<protein>
    <submittedName>
        <fullName evidence="3">Uncharacterized protein</fullName>
    </submittedName>
</protein>
<evidence type="ECO:0000313" key="3">
    <source>
        <dbReference type="EMBL" id="QKD00903.1"/>
    </source>
</evidence>
<name>A0A6M7WJF2_RHILI</name>
<feature type="chain" id="PRO_5027117589" evidence="2">
    <location>
        <begin position="25"/>
        <end position="80"/>
    </location>
</feature>
<feature type="signal peptide" evidence="2">
    <location>
        <begin position="1"/>
        <end position="24"/>
    </location>
</feature>
<evidence type="ECO:0000256" key="1">
    <source>
        <dbReference type="SAM" id="MobiDB-lite"/>
    </source>
</evidence>
<dbReference type="AlphaFoldDB" id="A0A6M7WJF2"/>
<proteinExistence type="predicted"/>
<organism evidence="3 4">
    <name type="scientific">Mesorhizobium loti R88b</name>
    <dbReference type="NCBI Taxonomy" id="935548"/>
    <lineage>
        <taxon>Bacteria</taxon>
        <taxon>Pseudomonadati</taxon>
        <taxon>Pseudomonadota</taxon>
        <taxon>Alphaproteobacteria</taxon>
        <taxon>Hyphomicrobiales</taxon>
        <taxon>Phyllobacteriaceae</taxon>
        <taxon>Mesorhizobium</taxon>
    </lineage>
</organism>
<keyword evidence="2" id="KW-0732">Signal</keyword>